<sequence length="361" mass="41887">MILCSGNMDQITNIKGSRLFRNLGFSGHRYSIMGMVRSGKTLLLKRLYNNKEVRDRFQDGILSWLTCGGLLLALKVVRESMEGIIDPMEWELTLQRLQNGDRMLMNPQVENTLYDRLRWSYDDLGSYGLEKNFLHQRSRDPFVALMWKHKPDTTLSSSHREFHLSSHPRLDCDLPQIVTRKNVRSKKFVFLEVMILEILKFLHLQNNGNTITVGMLENMKEMRTLLLELKHKLGLPANMNVMSQLKKLDLRCPHLVEIKPSFCHFQHLGHLRLVNCNIVEDLPELHKLPMLRRFEIIKCGRLKTLPYAFGESKAFPALEMLSLVSLDVLQELRISEEGGMSQLTTFTIMKREVLKILSKGL</sequence>
<dbReference type="Proteomes" id="UP000824469">
    <property type="component" value="Unassembled WGS sequence"/>
</dbReference>
<comment type="caution">
    <text evidence="1">The sequence shown here is derived from an EMBL/GenBank/DDBJ whole genome shotgun (WGS) entry which is preliminary data.</text>
</comment>
<protein>
    <submittedName>
        <fullName evidence="1">Uncharacterized protein</fullName>
    </submittedName>
</protein>
<evidence type="ECO:0000313" key="2">
    <source>
        <dbReference type="Proteomes" id="UP000824469"/>
    </source>
</evidence>
<gene>
    <name evidence="1" type="ORF">KI387_021867</name>
</gene>
<dbReference type="EMBL" id="JAHRHJ020000004">
    <property type="protein sequence ID" value="KAH9320098.1"/>
    <property type="molecule type" value="Genomic_DNA"/>
</dbReference>
<evidence type="ECO:0000313" key="1">
    <source>
        <dbReference type="EMBL" id="KAH9320098.1"/>
    </source>
</evidence>
<dbReference type="PANTHER" id="PTHR36766">
    <property type="entry name" value="PLANT BROAD-SPECTRUM MILDEW RESISTANCE PROTEIN RPW8"/>
    <property type="match status" value="1"/>
</dbReference>
<dbReference type="InterPro" id="IPR032675">
    <property type="entry name" value="LRR_dom_sf"/>
</dbReference>
<dbReference type="AlphaFoldDB" id="A0AA38GEQ7"/>
<dbReference type="Gene3D" id="3.80.10.10">
    <property type="entry name" value="Ribonuclease Inhibitor"/>
    <property type="match status" value="1"/>
</dbReference>
<dbReference type="SUPFAM" id="SSF52058">
    <property type="entry name" value="L domain-like"/>
    <property type="match status" value="1"/>
</dbReference>
<organism evidence="1 2">
    <name type="scientific">Taxus chinensis</name>
    <name type="common">Chinese yew</name>
    <name type="synonym">Taxus wallichiana var. chinensis</name>
    <dbReference type="NCBI Taxonomy" id="29808"/>
    <lineage>
        <taxon>Eukaryota</taxon>
        <taxon>Viridiplantae</taxon>
        <taxon>Streptophyta</taxon>
        <taxon>Embryophyta</taxon>
        <taxon>Tracheophyta</taxon>
        <taxon>Spermatophyta</taxon>
        <taxon>Pinopsida</taxon>
        <taxon>Pinidae</taxon>
        <taxon>Conifers II</taxon>
        <taxon>Cupressales</taxon>
        <taxon>Taxaceae</taxon>
        <taxon>Taxus</taxon>
    </lineage>
</organism>
<accession>A0AA38GEQ7</accession>
<name>A0AA38GEQ7_TAXCH</name>
<feature type="non-terminal residue" evidence="1">
    <location>
        <position position="361"/>
    </location>
</feature>
<dbReference type="PANTHER" id="PTHR36766:SF30">
    <property type="entry name" value="TIR-NBS TYPE DISEASE RESISTANCE PROTEIN-RELATED"/>
    <property type="match status" value="1"/>
</dbReference>
<proteinExistence type="predicted"/>
<keyword evidence="2" id="KW-1185">Reference proteome</keyword>
<reference evidence="1 2" key="1">
    <citation type="journal article" date="2021" name="Nat. Plants">
        <title>The Taxus genome provides insights into paclitaxel biosynthesis.</title>
        <authorList>
            <person name="Xiong X."/>
            <person name="Gou J."/>
            <person name="Liao Q."/>
            <person name="Li Y."/>
            <person name="Zhou Q."/>
            <person name="Bi G."/>
            <person name="Li C."/>
            <person name="Du R."/>
            <person name="Wang X."/>
            <person name="Sun T."/>
            <person name="Guo L."/>
            <person name="Liang H."/>
            <person name="Lu P."/>
            <person name="Wu Y."/>
            <person name="Zhang Z."/>
            <person name="Ro D.K."/>
            <person name="Shang Y."/>
            <person name="Huang S."/>
            <person name="Yan J."/>
        </authorList>
    </citation>
    <scope>NUCLEOTIDE SEQUENCE [LARGE SCALE GENOMIC DNA]</scope>
    <source>
        <strain evidence="1">Ta-2019</strain>
    </source>
</reference>